<protein>
    <submittedName>
        <fullName evidence="1">Uncharacterized protein</fullName>
    </submittedName>
</protein>
<proteinExistence type="predicted"/>
<dbReference type="EMBL" id="FOGF01000058">
    <property type="protein sequence ID" value="SER47297.1"/>
    <property type="molecule type" value="Genomic_DNA"/>
</dbReference>
<dbReference type="STRING" id="137733.SAMN05421767_1586"/>
<evidence type="ECO:0000313" key="2">
    <source>
        <dbReference type="Proteomes" id="UP000198556"/>
    </source>
</evidence>
<dbReference type="RefSeq" id="WP_089747978.1">
    <property type="nucleotide sequence ID" value="NZ_FOGF01000058.1"/>
</dbReference>
<name>A0A1H9PGL7_9LACT</name>
<reference evidence="1 2" key="1">
    <citation type="submission" date="2016-10" db="EMBL/GenBank/DDBJ databases">
        <authorList>
            <person name="de Groot N.N."/>
        </authorList>
    </citation>
    <scope>NUCLEOTIDE SEQUENCE [LARGE SCALE GENOMIC DNA]</scope>
    <source>
        <strain evidence="1 2">DSM 15827</strain>
    </source>
</reference>
<organism evidence="1 2">
    <name type="scientific">Granulicatella balaenopterae</name>
    <dbReference type="NCBI Taxonomy" id="137733"/>
    <lineage>
        <taxon>Bacteria</taxon>
        <taxon>Bacillati</taxon>
        <taxon>Bacillota</taxon>
        <taxon>Bacilli</taxon>
        <taxon>Lactobacillales</taxon>
        <taxon>Carnobacteriaceae</taxon>
        <taxon>Granulicatella</taxon>
    </lineage>
</organism>
<dbReference type="AlphaFoldDB" id="A0A1H9PGL7"/>
<dbReference type="Proteomes" id="UP000198556">
    <property type="component" value="Unassembled WGS sequence"/>
</dbReference>
<gene>
    <name evidence="1" type="ORF">SAMN05421767_1586</name>
</gene>
<evidence type="ECO:0000313" key="1">
    <source>
        <dbReference type="EMBL" id="SER47297.1"/>
    </source>
</evidence>
<sequence length="292" mass="35012">MEMTKKEILKWACKRERKISEIMVRFNKLDGFWLDVFYGKTLDDVFSEVECSYKNFPQKEWDDIKEYWKFEDDSITLDKLDEETIQQRLDNDEVLECIATLEQKLEFLECIEEFRDITLYDEEHNSFELFYCDVDFENNTFKMSNGLTENRLSEIEDELLKPIEAFTVVITDKGCKSQTTFTDWNYSSRYKNLVKEVFRELCDERYIDTDTDFFDEYWTFENTDITLADDEEIVQKHIDNGEAIELNITNNAMIEAIENIGAGYEYDVELFLDDVNVDDCYVDWNEEVYIEK</sequence>
<accession>A0A1H9PGL7</accession>
<keyword evidence="2" id="KW-1185">Reference proteome</keyword>